<dbReference type="SUPFAM" id="SSF48264">
    <property type="entry name" value="Cytochrome P450"/>
    <property type="match status" value="1"/>
</dbReference>
<dbReference type="GO" id="GO:0005506">
    <property type="term" value="F:iron ion binding"/>
    <property type="evidence" value="ECO:0007669"/>
    <property type="project" value="InterPro"/>
</dbReference>
<dbReference type="InterPro" id="IPR017972">
    <property type="entry name" value="Cyt_P450_CS"/>
</dbReference>
<evidence type="ECO:0000256" key="8">
    <source>
        <dbReference type="RuleBase" id="RU000461"/>
    </source>
</evidence>
<evidence type="ECO:0000256" key="7">
    <source>
        <dbReference type="PIRSR" id="PIRSR602401-1"/>
    </source>
</evidence>
<protein>
    <recommendedName>
        <fullName evidence="11">Cytochrome P450</fullName>
    </recommendedName>
</protein>
<keyword evidence="5 7" id="KW-0408">Iron</keyword>
<keyword evidence="6 8" id="KW-0503">Monooxygenase</keyword>
<evidence type="ECO:0000313" key="9">
    <source>
        <dbReference type="EMBL" id="KAK7099993.1"/>
    </source>
</evidence>
<dbReference type="Proteomes" id="UP001374579">
    <property type="component" value="Unassembled WGS sequence"/>
</dbReference>
<keyword evidence="4 8" id="KW-0560">Oxidoreductase</keyword>
<dbReference type="InterPro" id="IPR002401">
    <property type="entry name" value="Cyt_P450_E_grp-I"/>
</dbReference>
<comment type="similarity">
    <text evidence="1 8">Belongs to the cytochrome P450 family.</text>
</comment>
<dbReference type="AlphaFoldDB" id="A0AAN9G8Y3"/>
<gene>
    <name evidence="9" type="ORF">V1264_023008</name>
</gene>
<dbReference type="Pfam" id="PF00067">
    <property type="entry name" value="p450"/>
    <property type="match status" value="1"/>
</dbReference>
<dbReference type="GO" id="GO:0016705">
    <property type="term" value="F:oxidoreductase activity, acting on paired donors, with incorporation or reduction of molecular oxygen"/>
    <property type="evidence" value="ECO:0007669"/>
    <property type="project" value="InterPro"/>
</dbReference>
<dbReference type="PANTHER" id="PTHR24289:SF1">
    <property type="entry name" value="STEROID 17-ALPHA-HYDROXYLASE_17,20 LYASE"/>
    <property type="match status" value="1"/>
</dbReference>
<dbReference type="PRINTS" id="PR00385">
    <property type="entry name" value="P450"/>
</dbReference>
<dbReference type="GO" id="GO:0004497">
    <property type="term" value="F:monooxygenase activity"/>
    <property type="evidence" value="ECO:0007669"/>
    <property type="project" value="UniProtKB-KW"/>
</dbReference>
<dbReference type="Gene3D" id="1.10.630.10">
    <property type="entry name" value="Cytochrome P450"/>
    <property type="match status" value="1"/>
</dbReference>
<evidence type="ECO:0008006" key="11">
    <source>
        <dbReference type="Google" id="ProtNLM"/>
    </source>
</evidence>
<comment type="caution">
    <text evidence="9">The sequence shown here is derived from an EMBL/GenBank/DDBJ whole genome shotgun (WGS) entry which is preliminary data.</text>
</comment>
<accession>A0AAN9G8Y3</accession>
<comment type="cofactor">
    <cofactor evidence="7">
        <name>heme</name>
        <dbReference type="ChEBI" id="CHEBI:30413"/>
    </cofactor>
</comment>
<evidence type="ECO:0000256" key="5">
    <source>
        <dbReference type="ARBA" id="ARBA00023004"/>
    </source>
</evidence>
<dbReference type="PANTHER" id="PTHR24289">
    <property type="entry name" value="STEROID 17-ALPHA-HYDROXYLASE/17,20 LYASE"/>
    <property type="match status" value="1"/>
</dbReference>
<dbReference type="InterPro" id="IPR001128">
    <property type="entry name" value="Cyt_P450"/>
</dbReference>
<name>A0AAN9G8Y3_9CAEN</name>
<organism evidence="9 10">
    <name type="scientific">Littorina saxatilis</name>
    <dbReference type="NCBI Taxonomy" id="31220"/>
    <lineage>
        <taxon>Eukaryota</taxon>
        <taxon>Metazoa</taxon>
        <taxon>Spiralia</taxon>
        <taxon>Lophotrochozoa</taxon>
        <taxon>Mollusca</taxon>
        <taxon>Gastropoda</taxon>
        <taxon>Caenogastropoda</taxon>
        <taxon>Littorinimorpha</taxon>
        <taxon>Littorinoidea</taxon>
        <taxon>Littorinidae</taxon>
        <taxon>Littorina</taxon>
    </lineage>
</organism>
<proteinExistence type="inferred from homology"/>
<dbReference type="InterPro" id="IPR036396">
    <property type="entry name" value="Cyt_P450_sf"/>
</dbReference>
<keyword evidence="2 7" id="KW-0349">Heme</keyword>
<keyword evidence="10" id="KW-1185">Reference proteome</keyword>
<evidence type="ECO:0000256" key="3">
    <source>
        <dbReference type="ARBA" id="ARBA00022723"/>
    </source>
</evidence>
<dbReference type="GO" id="GO:0020037">
    <property type="term" value="F:heme binding"/>
    <property type="evidence" value="ECO:0007669"/>
    <property type="project" value="InterPro"/>
</dbReference>
<feature type="binding site" description="axial binding residue" evidence="7">
    <location>
        <position position="447"/>
    </location>
    <ligand>
        <name>heme</name>
        <dbReference type="ChEBI" id="CHEBI:30413"/>
    </ligand>
    <ligandPart>
        <name>Fe</name>
        <dbReference type="ChEBI" id="CHEBI:18248"/>
    </ligandPart>
</feature>
<evidence type="ECO:0000256" key="6">
    <source>
        <dbReference type="ARBA" id="ARBA00023033"/>
    </source>
</evidence>
<evidence type="ECO:0000256" key="1">
    <source>
        <dbReference type="ARBA" id="ARBA00010617"/>
    </source>
</evidence>
<dbReference type="EMBL" id="JBAMIC010000011">
    <property type="protein sequence ID" value="KAK7099993.1"/>
    <property type="molecule type" value="Genomic_DNA"/>
</dbReference>
<evidence type="ECO:0000256" key="4">
    <source>
        <dbReference type="ARBA" id="ARBA00023002"/>
    </source>
</evidence>
<evidence type="ECO:0000313" key="10">
    <source>
        <dbReference type="Proteomes" id="UP001374579"/>
    </source>
</evidence>
<reference evidence="9 10" key="1">
    <citation type="submission" date="2024-02" db="EMBL/GenBank/DDBJ databases">
        <title>Chromosome-scale genome assembly of the rough periwinkle Littorina saxatilis.</title>
        <authorList>
            <person name="De Jode A."/>
            <person name="Faria R."/>
            <person name="Formenti G."/>
            <person name="Sims Y."/>
            <person name="Smith T.P."/>
            <person name="Tracey A."/>
            <person name="Wood J.M.D."/>
            <person name="Zagrodzka Z.B."/>
            <person name="Johannesson K."/>
            <person name="Butlin R.K."/>
            <person name="Leder E.H."/>
        </authorList>
    </citation>
    <scope>NUCLEOTIDE SEQUENCE [LARGE SCALE GENOMIC DNA]</scope>
    <source>
        <strain evidence="9">Snail1</strain>
        <tissue evidence="9">Muscle</tissue>
    </source>
</reference>
<sequence>MTILDALQPTAWVALASALLLFIYKKTSSSSSTLPLPPGPRGWEALKSIIRGVRSGEFHKEISGWGKLGSPMTCCSMGNLNFVSINCPELVREVLTGRDTEAVVNDRPPTFLGTFLFYGPKDLAMASVTPSWGVQRKMFHSSLRLYGDGVHRFESTVQGELTRLIEQLEETDGRDICLEDYMSNTLLSVLSILMTGERPSKDSEVSFNMRRFDRVVSAMGTPSVDVVLRLFPFIRHLPGWFQKHCSQAIYYRDKLLDNLFNRSKSTVSAEQPRGIVDVMLLAQNSGSLSLSDDHIKGLILDVVLGGYVTSLTSFLSTVLTLLNLPRVSRAIQEEIDRAVGQRTPTLDDRKNLHFTEATLLEVLRFMRIFPLGLPHVVSQDIHVRGYRIPKHAVIFANQWECGRDPNTWDKADQFLPERFLDQNGHLLPADHPTRKNLLPFGIGKRTCPGETFARTRLFLLVTTLLQRFDFLPPTDGTVVPLDDIPWSTGAVLLPPSYECRVRRRAV</sequence>
<dbReference type="PRINTS" id="PR00463">
    <property type="entry name" value="EP450I"/>
</dbReference>
<keyword evidence="3 7" id="KW-0479">Metal-binding</keyword>
<evidence type="ECO:0000256" key="2">
    <source>
        <dbReference type="ARBA" id="ARBA00022617"/>
    </source>
</evidence>
<dbReference type="PROSITE" id="PS00086">
    <property type="entry name" value="CYTOCHROME_P450"/>
    <property type="match status" value="1"/>
</dbReference>